<feature type="domain" description="BFD-like [2Fe-2S]-binding" evidence="20">
    <location>
        <begin position="483"/>
        <end position="532"/>
    </location>
</feature>
<evidence type="ECO:0000259" key="19">
    <source>
        <dbReference type="Pfam" id="PF03460"/>
    </source>
</evidence>
<dbReference type="InterPro" id="IPR005117">
    <property type="entry name" value="NiRdtase/SiRdtase_haem-b_fer"/>
</dbReference>
<evidence type="ECO:0000259" key="18">
    <source>
        <dbReference type="Pfam" id="PF01077"/>
    </source>
</evidence>
<dbReference type="PANTHER" id="PTHR43809">
    <property type="entry name" value="NITRITE REDUCTASE (NADH) LARGE SUBUNIT"/>
    <property type="match status" value="1"/>
</dbReference>
<keyword evidence="7" id="KW-0349">Heme</keyword>
<evidence type="ECO:0000256" key="11">
    <source>
        <dbReference type="ARBA" id="ARBA00022827"/>
    </source>
</evidence>
<dbReference type="InterPro" id="IPR036188">
    <property type="entry name" value="FAD/NAD-bd_sf"/>
</dbReference>
<dbReference type="CDD" id="cd19944">
    <property type="entry name" value="NirB_Fer2_BFD-like_2"/>
    <property type="match status" value="1"/>
</dbReference>
<evidence type="ECO:0000256" key="6">
    <source>
        <dbReference type="ARBA" id="ARBA00022485"/>
    </source>
</evidence>
<evidence type="ECO:0000256" key="3">
    <source>
        <dbReference type="ARBA" id="ARBA00001974"/>
    </source>
</evidence>
<reference evidence="23 24" key="1">
    <citation type="submission" date="2024-07" db="EMBL/GenBank/DDBJ databases">
        <authorList>
            <person name="Kang M."/>
        </authorList>
    </citation>
    <scope>NUCLEOTIDE SEQUENCE [LARGE SCALE GENOMIC DNA]</scope>
    <source>
        <strain evidence="23 24">DFM31</strain>
    </source>
</reference>
<evidence type="ECO:0000256" key="16">
    <source>
        <dbReference type="ARBA" id="ARBA00034078"/>
    </source>
</evidence>
<dbReference type="RefSeq" id="WP_366194216.1">
    <property type="nucleotide sequence ID" value="NZ_JBFBVU010000025.1"/>
</dbReference>
<keyword evidence="9" id="KW-0001">2Fe-2S</keyword>
<dbReference type="Proteomes" id="UP001553161">
    <property type="component" value="Unassembled WGS sequence"/>
</dbReference>
<evidence type="ECO:0000313" key="23">
    <source>
        <dbReference type="EMBL" id="MEV8468262.1"/>
    </source>
</evidence>
<evidence type="ECO:0000259" key="22">
    <source>
        <dbReference type="Pfam" id="PF18267"/>
    </source>
</evidence>
<dbReference type="InterPro" id="IPR006066">
    <property type="entry name" value="NO2/SO3_Rdtase_FeS/sirohaem_BS"/>
</dbReference>
<comment type="similarity">
    <text evidence="5">Belongs to the nitrite and sulfite reductase 4Fe-4S domain family.</text>
</comment>
<dbReference type="PRINTS" id="PR00411">
    <property type="entry name" value="PNDRDTASEI"/>
</dbReference>
<dbReference type="SUPFAM" id="SSF56014">
    <property type="entry name" value="Nitrite and sulphite reductase 4Fe-4S domain-like"/>
    <property type="match status" value="1"/>
</dbReference>
<evidence type="ECO:0000256" key="15">
    <source>
        <dbReference type="ARBA" id="ARBA00023063"/>
    </source>
</evidence>
<keyword evidence="12" id="KW-0560">Oxidoreductase</keyword>
<protein>
    <submittedName>
        <fullName evidence="23">Nitrite reductase large subunit NirB</fullName>
    </submittedName>
</protein>
<dbReference type="Pfam" id="PF04324">
    <property type="entry name" value="Fer2_BFD"/>
    <property type="match status" value="2"/>
</dbReference>
<dbReference type="InterPro" id="IPR041854">
    <property type="entry name" value="BFD-like_2Fe2S-bd_dom_sf"/>
</dbReference>
<dbReference type="InterPro" id="IPR036136">
    <property type="entry name" value="Nit/Sulf_reduc_fer-like_dom_sf"/>
</dbReference>
<evidence type="ECO:0000256" key="12">
    <source>
        <dbReference type="ARBA" id="ARBA00023002"/>
    </source>
</evidence>
<dbReference type="EMBL" id="JBFBVU010000025">
    <property type="protein sequence ID" value="MEV8468262.1"/>
    <property type="molecule type" value="Genomic_DNA"/>
</dbReference>
<dbReference type="InterPro" id="IPR052034">
    <property type="entry name" value="NasD-like"/>
</dbReference>
<dbReference type="InterPro" id="IPR017121">
    <property type="entry name" value="Nitrite_Rdtase_lsu"/>
</dbReference>
<dbReference type="Pfam" id="PF03460">
    <property type="entry name" value="NIR_SIR_ferr"/>
    <property type="match status" value="1"/>
</dbReference>
<dbReference type="Pfam" id="PF01077">
    <property type="entry name" value="NIR_SIR"/>
    <property type="match status" value="1"/>
</dbReference>
<dbReference type="InterPro" id="IPR012744">
    <property type="entry name" value="Nitri_red_NirB"/>
</dbReference>
<feature type="domain" description="FAD/NAD(P)-binding" evidence="21">
    <location>
        <begin position="5"/>
        <end position="290"/>
    </location>
</feature>
<accession>A0ABV3L9U1</accession>
<feature type="domain" description="Nitrite/Sulfite reductase ferredoxin-like" evidence="19">
    <location>
        <begin position="558"/>
        <end position="621"/>
    </location>
</feature>
<feature type="domain" description="BFD-like [2Fe-2S]-binding" evidence="20">
    <location>
        <begin position="421"/>
        <end position="469"/>
    </location>
</feature>
<evidence type="ECO:0000256" key="17">
    <source>
        <dbReference type="PIRNR" id="PIRNR037149"/>
    </source>
</evidence>
<dbReference type="SUPFAM" id="SSF51905">
    <property type="entry name" value="FAD/NAD(P)-binding domain"/>
    <property type="match status" value="2"/>
</dbReference>
<comment type="pathway">
    <text evidence="4">Nitrogen metabolism; nitrate reduction (assimilation).</text>
</comment>
<dbReference type="InterPro" id="IPR006067">
    <property type="entry name" value="NO2/SO3_Rdtase_4Fe4S_dom"/>
</dbReference>
<feature type="domain" description="Nitrite/sulphite reductase 4Fe-4S" evidence="18">
    <location>
        <begin position="632"/>
        <end position="768"/>
    </location>
</feature>
<dbReference type="NCBIfam" id="TIGR02374">
    <property type="entry name" value="nitri_red_nirB"/>
    <property type="match status" value="1"/>
</dbReference>
<dbReference type="PRINTS" id="PR00397">
    <property type="entry name" value="SIROHAEM"/>
</dbReference>
<keyword evidence="11 17" id="KW-0274">FAD</keyword>
<dbReference type="Gene3D" id="3.30.390.30">
    <property type="match status" value="1"/>
</dbReference>
<dbReference type="Pfam" id="PF07992">
    <property type="entry name" value="Pyr_redox_2"/>
    <property type="match status" value="1"/>
</dbReference>
<organism evidence="23 24">
    <name type="scientific">Meridianimarinicoccus marinus</name>
    <dbReference type="NCBI Taxonomy" id="3231483"/>
    <lineage>
        <taxon>Bacteria</taxon>
        <taxon>Pseudomonadati</taxon>
        <taxon>Pseudomonadota</taxon>
        <taxon>Alphaproteobacteria</taxon>
        <taxon>Rhodobacterales</taxon>
        <taxon>Paracoccaceae</taxon>
        <taxon>Meridianimarinicoccus</taxon>
    </lineage>
</organism>
<comment type="cofactor">
    <cofactor evidence="16">
        <name>[2Fe-2S] cluster</name>
        <dbReference type="ChEBI" id="CHEBI:190135"/>
    </cofactor>
</comment>
<evidence type="ECO:0000256" key="2">
    <source>
        <dbReference type="ARBA" id="ARBA00001966"/>
    </source>
</evidence>
<evidence type="ECO:0000256" key="14">
    <source>
        <dbReference type="ARBA" id="ARBA00023014"/>
    </source>
</evidence>
<gene>
    <name evidence="23" type="primary">nirB</name>
    <name evidence="23" type="ORF">AB0T83_15915</name>
</gene>
<proteinExistence type="inferred from homology"/>
<keyword evidence="6" id="KW-0004">4Fe-4S</keyword>
<name>A0ABV3L9U1_9RHOB</name>
<comment type="cofactor">
    <cofactor evidence="1">
        <name>siroheme</name>
        <dbReference type="ChEBI" id="CHEBI:60052"/>
    </cofactor>
</comment>
<evidence type="ECO:0000256" key="7">
    <source>
        <dbReference type="ARBA" id="ARBA00022617"/>
    </source>
</evidence>
<evidence type="ECO:0000259" key="21">
    <source>
        <dbReference type="Pfam" id="PF07992"/>
    </source>
</evidence>
<keyword evidence="10" id="KW-0479">Metal-binding</keyword>
<dbReference type="InterPro" id="IPR016156">
    <property type="entry name" value="FAD/NAD-linked_Rdtase_dimer_sf"/>
</dbReference>
<dbReference type="PRINTS" id="PR00368">
    <property type="entry name" value="FADPNR"/>
</dbReference>
<feature type="domain" description="NADH-rubredoxin oxidoreductase C-terminal" evidence="22">
    <location>
        <begin position="318"/>
        <end position="384"/>
    </location>
</feature>
<evidence type="ECO:0000256" key="8">
    <source>
        <dbReference type="ARBA" id="ARBA00022630"/>
    </source>
</evidence>
<dbReference type="PROSITE" id="PS00365">
    <property type="entry name" value="NIR_SIR"/>
    <property type="match status" value="1"/>
</dbReference>
<dbReference type="Gene3D" id="3.50.50.60">
    <property type="entry name" value="FAD/NAD(P)-binding domain"/>
    <property type="match status" value="2"/>
</dbReference>
<dbReference type="PIRSF" id="PIRSF037149">
    <property type="entry name" value="NirB"/>
    <property type="match status" value="1"/>
</dbReference>
<evidence type="ECO:0000256" key="4">
    <source>
        <dbReference type="ARBA" id="ARBA00005096"/>
    </source>
</evidence>
<keyword evidence="15 17" id="KW-0534">Nitrate assimilation</keyword>
<dbReference type="InterPro" id="IPR023753">
    <property type="entry name" value="FAD/NAD-binding_dom"/>
</dbReference>
<comment type="caution">
    <text evidence="23">The sequence shown here is derived from an EMBL/GenBank/DDBJ whole genome shotgun (WGS) entry which is preliminary data.</text>
</comment>
<evidence type="ECO:0000259" key="20">
    <source>
        <dbReference type="Pfam" id="PF04324"/>
    </source>
</evidence>
<evidence type="ECO:0000256" key="1">
    <source>
        <dbReference type="ARBA" id="ARBA00001929"/>
    </source>
</evidence>
<dbReference type="SUPFAM" id="SSF55124">
    <property type="entry name" value="Nitrite/Sulfite reductase N-terminal domain-like"/>
    <property type="match status" value="1"/>
</dbReference>
<dbReference type="Pfam" id="PF18267">
    <property type="entry name" value="Rubredoxin_C"/>
    <property type="match status" value="1"/>
</dbReference>
<evidence type="ECO:0000256" key="5">
    <source>
        <dbReference type="ARBA" id="ARBA00010429"/>
    </source>
</evidence>
<keyword evidence="24" id="KW-1185">Reference proteome</keyword>
<keyword evidence="13" id="KW-0408">Iron</keyword>
<dbReference type="InterPro" id="IPR045854">
    <property type="entry name" value="NO2/SO3_Rdtase_4Fe4S_sf"/>
</dbReference>
<dbReference type="Gene3D" id="1.10.10.1100">
    <property type="entry name" value="BFD-like [2Fe-2S]-binding domain"/>
    <property type="match status" value="1"/>
</dbReference>
<evidence type="ECO:0000256" key="13">
    <source>
        <dbReference type="ARBA" id="ARBA00023004"/>
    </source>
</evidence>
<evidence type="ECO:0000256" key="10">
    <source>
        <dbReference type="ARBA" id="ARBA00022723"/>
    </source>
</evidence>
<comment type="cofactor">
    <cofactor evidence="3 17">
        <name>FAD</name>
        <dbReference type="ChEBI" id="CHEBI:57692"/>
    </cofactor>
</comment>
<dbReference type="InterPro" id="IPR041575">
    <property type="entry name" value="Rubredoxin_C"/>
</dbReference>
<sequence length="818" mass="87679">MRRQRLVIIGNGMAPGRMLEHLFASAPEAFEVTIFDAEPRVNYDRIMLSPVLSGEKTFDDIVIHDDAWYAAHGVTLHRGERVVQIDRTAKTVTSDGGITVGYDKLVIATGSTPFIIPVPGHDLPGVLAYRDLDDVEKMQAAAKAGGRAVVIGGGLLGLEAAAGLKAQGMDVSVLHLMPSLLERQLDPAAGYLLQKELEGRGIEVRCGANTRAIHGDGKVEMVELDDGTRIDAALVVMAVGIRPNTALAAEAGLQVGRGIVTDASLRTSDPDIYAVGECTEVDGRVYGLVAPLYQMAKVAAAHLAGTGAEGFAHAETPTKLKVTGINLYSVGDFGDGPDREDIVLRDAARGTYRRVILKDNTVIGAVLYGDVADGMWYNELLKSGEDVSDIRDTLIFGQALQGGAAADPLAAVANLADDAEICGCNGICKGAIVNAITDKGLTSLAEVRAHTKASASCGTCSGLVEGVIALTLGDDFEQAAEGMCGCTDLGHGEVRRLIKSKGLKSIPAVMQELEWKTSGGCAKCRPALNYYLLSDWPGEYVDDQQSRFINERVHANIQKDGTYSVVPRMWGGMTSSDELRAIADVVDKFAIPDVKVTGGQRIDLLGVKKEDLPGVWADLNKAGMVSGHAYSKGLRTVKTCVGSTWCRFGTQDSTGLGIRLEKFLWGSWTPAKLKLAVTGCPRNCAEATCKDIGVICVESGYQIVCGGAAGLHIQGTSELGTVATEEEVIEVIAALTQMYREQGFYLERIYKWADRVGYDTVRAAILEDRDSRRAYFDRFVFSQSFVQTDPWSERVSGVDKHEFNPLAVFGTETMEAAE</sequence>
<keyword evidence="14" id="KW-0411">Iron-sulfur</keyword>
<dbReference type="CDD" id="cd19943">
    <property type="entry name" value="NirB_Fer2_BFD-like_1"/>
    <property type="match status" value="1"/>
</dbReference>
<evidence type="ECO:0000313" key="24">
    <source>
        <dbReference type="Proteomes" id="UP001553161"/>
    </source>
</evidence>
<evidence type="ECO:0000256" key="9">
    <source>
        <dbReference type="ARBA" id="ARBA00022714"/>
    </source>
</evidence>
<dbReference type="InterPro" id="IPR007419">
    <property type="entry name" value="BFD-like_2Fe2S-bd_dom"/>
</dbReference>
<dbReference type="Gene3D" id="3.30.413.10">
    <property type="entry name" value="Sulfite Reductase Hemoprotein, domain 1"/>
    <property type="match status" value="1"/>
</dbReference>
<keyword evidence="8 17" id="KW-0285">Flavoprotein</keyword>
<comment type="cofactor">
    <cofactor evidence="2">
        <name>[4Fe-4S] cluster</name>
        <dbReference type="ChEBI" id="CHEBI:49883"/>
    </cofactor>
</comment>
<dbReference type="PANTHER" id="PTHR43809:SF1">
    <property type="entry name" value="NITRITE REDUCTASE (NADH) LARGE SUBUNIT"/>
    <property type="match status" value="1"/>
</dbReference>